<keyword evidence="3" id="KW-1185">Reference proteome</keyword>
<evidence type="ECO:0000256" key="1">
    <source>
        <dbReference type="SAM" id="MobiDB-lite"/>
    </source>
</evidence>
<dbReference type="EMBL" id="JAFKCW010000002">
    <property type="protein sequence ID" value="MBN7801222.1"/>
    <property type="molecule type" value="Genomic_DNA"/>
</dbReference>
<name>A0ABS3BPI1_9BACT</name>
<comment type="caution">
    <text evidence="2">The sequence shown here is derived from an EMBL/GenBank/DDBJ whole genome shotgun (WGS) entry which is preliminary data.</text>
</comment>
<proteinExistence type="predicted"/>
<dbReference type="RefSeq" id="WP_206569193.1">
    <property type="nucleotide sequence ID" value="NZ_JAFKCW010000002.1"/>
</dbReference>
<organism evidence="2 3">
    <name type="scientific">Algoriphagus aestuariicola</name>
    <dbReference type="NCBI Taxonomy" id="1852016"/>
    <lineage>
        <taxon>Bacteria</taxon>
        <taxon>Pseudomonadati</taxon>
        <taxon>Bacteroidota</taxon>
        <taxon>Cytophagia</taxon>
        <taxon>Cytophagales</taxon>
        <taxon>Cyclobacteriaceae</taxon>
        <taxon>Algoriphagus</taxon>
    </lineage>
</organism>
<sequence length="409" mass="45108">MSRKFSDMDDKEFDDFIRNLSESPEIPFREEDWGKMKARLAGPEKPLVLGKWSKARWIGLGTVLLLGLFMGGKTLLELKSGDPEPLVPVEENVAEPEISLDDKQEKTGKSDSESGPSSLNSAAAILDFEGNTSSNRTVQIRSGRLQHSPIFLSEEVSARSVASNDRSRDFQFTHLISRSDSFLLSAPEFSSKGVEVGSVSKMDGMMPGNSKVKKWFAGRLNLSAQLAPDLSGVKLNQMGKAGQAVGLGVEYFLSPRFSINSGLFYSHKPYESEGPFEVSYGEQVNGVIGDCAILDIPLNLRFYPLEGRVQRAFVGMGLSSYLMLSETYEISYKDPGTGYDYTYTLEKKGENQHPFGIVNLSLGYERKLADRLSIQVEPYFKVPVDGIGEGNISLKSTGIFLGLKFYPGH</sequence>
<feature type="region of interest" description="Disordered" evidence="1">
    <location>
        <begin position="80"/>
        <end position="118"/>
    </location>
</feature>
<gene>
    <name evidence="2" type="ORF">J0A67_10135</name>
</gene>
<evidence type="ECO:0008006" key="4">
    <source>
        <dbReference type="Google" id="ProtNLM"/>
    </source>
</evidence>
<dbReference type="Proteomes" id="UP000664698">
    <property type="component" value="Unassembled WGS sequence"/>
</dbReference>
<accession>A0ABS3BPI1</accession>
<evidence type="ECO:0000313" key="2">
    <source>
        <dbReference type="EMBL" id="MBN7801222.1"/>
    </source>
</evidence>
<protein>
    <recommendedName>
        <fullName evidence="4">Outer membrane protein beta-barrel domain-containing protein</fullName>
    </recommendedName>
</protein>
<feature type="compositionally biased region" description="Basic and acidic residues" evidence="1">
    <location>
        <begin position="100"/>
        <end position="112"/>
    </location>
</feature>
<reference evidence="2 3" key="1">
    <citation type="submission" date="2021-03" db="EMBL/GenBank/DDBJ databases">
        <title>novel species isolated from a fishpond in China.</title>
        <authorList>
            <person name="Lu H."/>
            <person name="Cai Z."/>
        </authorList>
    </citation>
    <scope>NUCLEOTIDE SEQUENCE [LARGE SCALE GENOMIC DNA]</scope>
    <source>
        <strain evidence="2 3">JCM 31546</strain>
    </source>
</reference>
<evidence type="ECO:0000313" key="3">
    <source>
        <dbReference type="Proteomes" id="UP000664698"/>
    </source>
</evidence>